<name>A0ABY4M4F5_9ACTN</name>
<proteinExistence type="predicted"/>
<keyword evidence="3" id="KW-1185">Reference proteome</keyword>
<evidence type="ECO:0008006" key="4">
    <source>
        <dbReference type="Google" id="ProtNLM"/>
    </source>
</evidence>
<dbReference type="Pfam" id="PF22564">
    <property type="entry name" value="HAAS"/>
    <property type="match status" value="1"/>
</dbReference>
<feature type="transmembrane region" description="Helical" evidence="1">
    <location>
        <begin position="245"/>
        <end position="265"/>
    </location>
</feature>
<evidence type="ECO:0000313" key="3">
    <source>
        <dbReference type="Proteomes" id="UP000830115"/>
    </source>
</evidence>
<organism evidence="2 3">
    <name type="scientific">Streptomyces halobius</name>
    <dbReference type="NCBI Taxonomy" id="2879846"/>
    <lineage>
        <taxon>Bacteria</taxon>
        <taxon>Bacillati</taxon>
        <taxon>Actinomycetota</taxon>
        <taxon>Actinomycetes</taxon>
        <taxon>Kitasatosporales</taxon>
        <taxon>Streptomycetaceae</taxon>
        <taxon>Streptomyces</taxon>
    </lineage>
</organism>
<protein>
    <recommendedName>
        <fullName evidence="4">ABC-2 type transport system permease protein</fullName>
    </recommendedName>
</protein>
<dbReference type="Proteomes" id="UP000830115">
    <property type="component" value="Chromosome"/>
</dbReference>
<evidence type="ECO:0000256" key="1">
    <source>
        <dbReference type="SAM" id="Phobius"/>
    </source>
</evidence>
<feature type="transmembrane region" description="Helical" evidence="1">
    <location>
        <begin position="174"/>
        <end position="195"/>
    </location>
</feature>
<sequence>MSKSHASDTGTPTARYVAEVVRRIPADQRGDVADELRATIADTVEARGPAGPEAAEREVLTEMGDPIRLAARYADRPLALIGPGLYPTYVRLLTVLLSTVLPVVTAVTAVLDVLDGQGVGEVIAGAVAVVLSAGAQMIAWLTVVFALIERAGAVGGTWTPDDLPDRRVPKERDAAAYAAVAWHALLIALIVWQHTAQPYRTDGGTRLDVLNPGLWSGWIWPILAGLVGLVTLDAIRAVRVWTRSLAVWSAVAQAVLTLPLAWVLYRQEFFNPAFLSEVNGGWQTPDSFCTVAVVGILAVGAGAVVKRFREARD</sequence>
<reference evidence="2" key="1">
    <citation type="submission" date="2021-10" db="EMBL/GenBank/DDBJ databases">
        <title>Streptomyces nigrumlapis sp.nov.,an antimicrobial producing actinobacterium isolated from Black Gobi rocks.</title>
        <authorList>
            <person name="Wen Y."/>
            <person name="Zhang W."/>
            <person name="Liu X.G."/>
        </authorList>
    </citation>
    <scope>NUCLEOTIDE SEQUENCE</scope>
    <source>
        <strain evidence="2">ST13-2-2</strain>
    </source>
</reference>
<dbReference type="EMBL" id="CP086322">
    <property type="protein sequence ID" value="UQA92347.1"/>
    <property type="molecule type" value="Genomic_DNA"/>
</dbReference>
<feature type="transmembrane region" description="Helical" evidence="1">
    <location>
        <begin position="285"/>
        <end position="305"/>
    </location>
</feature>
<feature type="transmembrane region" description="Helical" evidence="1">
    <location>
        <begin position="89"/>
        <end position="111"/>
    </location>
</feature>
<keyword evidence="1" id="KW-0812">Transmembrane</keyword>
<feature type="transmembrane region" description="Helical" evidence="1">
    <location>
        <begin position="123"/>
        <end position="148"/>
    </location>
</feature>
<feature type="transmembrane region" description="Helical" evidence="1">
    <location>
        <begin position="215"/>
        <end position="238"/>
    </location>
</feature>
<dbReference type="RefSeq" id="WP_248863209.1">
    <property type="nucleotide sequence ID" value="NZ_CP086322.1"/>
</dbReference>
<accession>A0ABY4M4F5</accession>
<evidence type="ECO:0000313" key="2">
    <source>
        <dbReference type="EMBL" id="UQA92347.1"/>
    </source>
</evidence>
<gene>
    <name evidence="2" type="ORF">K9S39_11295</name>
</gene>
<keyword evidence="1" id="KW-1133">Transmembrane helix</keyword>
<keyword evidence="1" id="KW-0472">Membrane</keyword>